<dbReference type="AlphaFoldDB" id="A0AAW4GAK2"/>
<evidence type="ECO:0000313" key="2">
    <source>
        <dbReference type="EMBL" id="MDG6780743.1"/>
    </source>
</evidence>
<sequence length="160" mass="17725">MSATDPETISAATDENPDRIEREIAIEATAERVWQLVSEPGWYINDSVISDHRIDRDGDLSTVHDPVHGAFTFRTVKLDEPRYAAFRWLADASDPDSESTLVEFWITDSGSGVILRVVESGFASLSGSDAERRARFDGNVEGWKIELELARTHLTSGSDA</sequence>
<dbReference type="RefSeq" id="WP_005199213.1">
    <property type="nucleotide sequence ID" value="NZ_CP059694.1"/>
</dbReference>
<evidence type="ECO:0000313" key="1">
    <source>
        <dbReference type="EMBL" id="MBM7280165.1"/>
    </source>
</evidence>
<protein>
    <submittedName>
        <fullName evidence="1">ATPase</fullName>
    </submittedName>
</protein>
<dbReference type="EMBL" id="JARUXG010000003">
    <property type="protein sequence ID" value="MDG6780743.1"/>
    <property type="molecule type" value="Genomic_DNA"/>
</dbReference>
<accession>A0AAW4GAK2</accession>
<evidence type="ECO:0000313" key="3">
    <source>
        <dbReference type="Proteomes" id="UP001195196"/>
    </source>
</evidence>
<reference evidence="1" key="1">
    <citation type="submission" date="2021-02" db="EMBL/GenBank/DDBJ databases">
        <title>Taxonomy, biology and ecology of Rhodococcus bacteria occurring in California pistachio and other woody hosts as revealed by genome sequence analyses.</title>
        <authorList>
            <person name="Riely B."/>
            <person name="Gai Y."/>
        </authorList>
    </citation>
    <scope>NUCLEOTIDE SEQUENCE</scope>
    <source>
        <strain evidence="1">BP-295</strain>
    </source>
</reference>
<reference evidence="2" key="2">
    <citation type="submission" date="2023-04" db="EMBL/GenBank/DDBJ databases">
        <title>Characterization and analysis of the complete genome of Gordonia rubripertincta 112, the degrader of aromatic and aliphatic compounds.</title>
        <authorList>
            <person name="Frantsuzova E."/>
            <person name="Bogun A."/>
            <person name="Delegan Y."/>
        </authorList>
    </citation>
    <scope>NUCLEOTIDE SEQUENCE</scope>
    <source>
        <strain evidence="2">112</strain>
    </source>
</reference>
<dbReference type="Gene3D" id="3.30.530.20">
    <property type="match status" value="1"/>
</dbReference>
<dbReference type="InterPro" id="IPR023393">
    <property type="entry name" value="START-like_dom_sf"/>
</dbReference>
<organism evidence="1 3">
    <name type="scientific">Gordonia rubripertincta</name>
    <name type="common">Rhodococcus corallinus</name>
    <dbReference type="NCBI Taxonomy" id="36822"/>
    <lineage>
        <taxon>Bacteria</taxon>
        <taxon>Bacillati</taxon>
        <taxon>Actinomycetota</taxon>
        <taxon>Actinomycetes</taxon>
        <taxon>Mycobacteriales</taxon>
        <taxon>Gordoniaceae</taxon>
        <taxon>Gordonia</taxon>
    </lineage>
</organism>
<proteinExistence type="predicted"/>
<dbReference type="Proteomes" id="UP001195196">
    <property type="component" value="Unassembled WGS sequence"/>
</dbReference>
<name>A0AAW4GAK2_GORRU</name>
<gene>
    <name evidence="1" type="ORF">JTZ10_20685</name>
    <name evidence="2" type="ORF">QBL07_07815</name>
</gene>
<dbReference type="SUPFAM" id="SSF55961">
    <property type="entry name" value="Bet v1-like"/>
    <property type="match status" value="1"/>
</dbReference>
<dbReference type="EMBL" id="JAFFGU010000016">
    <property type="protein sequence ID" value="MBM7280165.1"/>
    <property type="molecule type" value="Genomic_DNA"/>
</dbReference>
<comment type="caution">
    <text evidence="1">The sequence shown here is derived from an EMBL/GenBank/DDBJ whole genome shotgun (WGS) entry which is preliminary data.</text>
</comment>